<keyword evidence="1" id="KW-0472">Membrane</keyword>
<feature type="chain" id="PRO_5044690795" evidence="2">
    <location>
        <begin position="21"/>
        <end position="186"/>
    </location>
</feature>
<evidence type="ECO:0000256" key="2">
    <source>
        <dbReference type="SAM" id="SignalP"/>
    </source>
</evidence>
<dbReference type="Proteomes" id="UP000433883">
    <property type="component" value="Unassembled WGS sequence"/>
</dbReference>
<evidence type="ECO:0000313" key="6">
    <source>
        <dbReference type="Proteomes" id="UP000433883"/>
    </source>
</evidence>
<dbReference type="AlphaFoldDB" id="A0A8H3V691"/>
<reference evidence="3 6" key="1">
    <citation type="submission" date="2019-11" db="EMBL/GenBank/DDBJ databases">
        <title>Venturia inaequalis Genome Resource.</title>
        <authorList>
            <person name="Lichtner F.J."/>
        </authorList>
    </citation>
    <scope>NUCLEOTIDE SEQUENCE [LARGE SCALE GENOMIC DNA]</scope>
    <source>
        <strain evidence="4 7">120213</strain>
        <strain evidence="3">Bline_iso_100314</strain>
        <strain evidence="5 8">DMI_063113</strain>
    </source>
</reference>
<dbReference type="Proteomes" id="UP000447873">
    <property type="component" value="Unassembled WGS sequence"/>
</dbReference>
<keyword evidence="1" id="KW-1133">Transmembrane helix</keyword>
<keyword evidence="2" id="KW-0732">Signal</keyword>
<dbReference type="EMBL" id="WNWR01000044">
    <property type="protein sequence ID" value="KAE9992906.1"/>
    <property type="molecule type" value="Genomic_DNA"/>
</dbReference>
<dbReference type="EMBL" id="WNWS01000047">
    <property type="protein sequence ID" value="KAE9984728.1"/>
    <property type="molecule type" value="Genomic_DNA"/>
</dbReference>
<dbReference type="EMBL" id="WNWQ01000022">
    <property type="protein sequence ID" value="KAE9983942.1"/>
    <property type="molecule type" value="Genomic_DNA"/>
</dbReference>
<proteinExistence type="predicted"/>
<protein>
    <submittedName>
        <fullName evidence="3">Uncharacterized protein</fullName>
    </submittedName>
</protein>
<organism evidence="3 6">
    <name type="scientific">Venturia inaequalis</name>
    <name type="common">Apple scab fungus</name>
    <dbReference type="NCBI Taxonomy" id="5025"/>
    <lineage>
        <taxon>Eukaryota</taxon>
        <taxon>Fungi</taxon>
        <taxon>Dikarya</taxon>
        <taxon>Ascomycota</taxon>
        <taxon>Pezizomycotina</taxon>
        <taxon>Dothideomycetes</taxon>
        <taxon>Pleosporomycetidae</taxon>
        <taxon>Venturiales</taxon>
        <taxon>Venturiaceae</taxon>
        <taxon>Venturia</taxon>
    </lineage>
</organism>
<keyword evidence="1" id="KW-0812">Transmembrane</keyword>
<evidence type="ECO:0000256" key="1">
    <source>
        <dbReference type="SAM" id="Phobius"/>
    </source>
</evidence>
<sequence>MRYYLTALSFVGLCTISALAAKSSKTKTQSYSYAAPDPESTQFIGLLSPTAPSVNTYLPYTCSDSEYTTSGKFFTCYNETTVSFFPTSCGGDKTKALYFKSGVSSKCPAKATCVTDLVYDDKNDKNPVTGIDCMAESRAPTFTLYRSNPPEIRSGKHSGASGFGGQYITLGALFAGFFTLGMAIML</sequence>
<keyword evidence="8" id="KW-1185">Reference proteome</keyword>
<accession>A0A8H3V691</accession>
<evidence type="ECO:0000313" key="3">
    <source>
        <dbReference type="EMBL" id="KAE9983942.1"/>
    </source>
</evidence>
<evidence type="ECO:0000313" key="7">
    <source>
        <dbReference type="Proteomes" id="UP000447873"/>
    </source>
</evidence>
<gene>
    <name evidence="3" type="ORF">BLS_003347</name>
    <name evidence="5" type="ORF">EG327_007383</name>
    <name evidence="4" type="ORF">EG328_008345</name>
</gene>
<name>A0A8H3V691_VENIN</name>
<evidence type="ECO:0000313" key="5">
    <source>
        <dbReference type="EMBL" id="KAE9992906.1"/>
    </source>
</evidence>
<feature type="transmembrane region" description="Helical" evidence="1">
    <location>
        <begin position="167"/>
        <end position="185"/>
    </location>
</feature>
<evidence type="ECO:0000313" key="8">
    <source>
        <dbReference type="Proteomes" id="UP000490939"/>
    </source>
</evidence>
<dbReference type="Proteomes" id="UP000490939">
    <property type="component" value="Unassembled WGS sequence"/>
</dbReference>
<evidence type="ECO:0000313" key="4">
    <source>
        <dbReference type="EMBL" id="KAE9984728.1"/>
    </source>
</evidence>
<feature type="signal peptide" evidence="2">
    <location>
        <begin position="1"/>
        <end position="20"/>
    </location>
</feature>
<comment type="caution">
    <text evidence="3">The sequence shown here is derived from an EMBL/GenBank/DDBJ whole genome shotgun (WGS) entry which is preliminary data.</text>
</comment>